<keyword evidence="1" id="KW-0732">Signal</keyword>
<dbReference type="EMBL" id="JAWHTF010000001">
    <property type="protein sequence ID" value="MDU8885019.1"/>
    <property type="molecule type" value="Genomic_DNA"/>
</dbReference>
<accession>A0ABU3U3M5</accession>
<evidence type="ECO:0008006" key="4">
    <source>
        <dbReference type="Google" id="ProtNLM"/>
    </source>
</evidence>
<keyword evidence="3" id="KW-1185">Reference proteome</keyword>
<evidence type="ECO:0000313" key="3">
    <source>
        <dbReference type="Proteomes" id="UP001268651"/>
    </source>
</evidence>
<organism evidence="2 3">
    <name type="scientific">Gilvirhabdus luticola</name>
    <dbReference type="NCBI Taxonomy" id="3079858"/>
    <lineage>
        <taxon>Bacteria</taxon>
        <taxon>Pseudomonadati</taxon>
        <taxon>Bacteroidota</taxon>
        <taxon>Flavobacteriia</taxon>
        <taxon>Flavobacteriales</taxon>
        <taxon>Flavobacteriaceae</taxon>
        <taxon>Gilvirhabdus</taxon>
    </lineage>
</organism>
<feature type="signal peptide" evidence="1">
    <location>
        <begin position="1"/>
        <end position="20"/>
    </location>
</feature>
<protein>
    <recommendedName>
        <fullName evidence="4">Carbohydrate-binding domain-containing protein</fullName>
    </recommendedName>
</protein>
<proteinExistence type="predicted"/>
<dbReference type="Proteomes" id="UP001268651">
    <property type="component" value="Unassembled WGS sequence"/>
</dbReference>
<evidence type="ECO:0000256" key="1">
    <source>
        <dbReference type="SAM" id="SignalP"/>
    </source>
</evidence>
<dbReference type="RefSeq" id="WP_316660842.1">
    <property type="nucleotide sequence ID" value="NZ_JAWHTF010000001.1"/>
</dbReference>
<reference evidence="2 3" key="1">
    <citation type="submission" date="2023-10" db="EMBL/GenBank/DDBJ databases">
        <title>Marimonas sp. nov. isolated from tidal mud flat.</title>
        <authorList>
            <person name="Jaincy N.J."/>
            <person name="Srinivasan S."/>
            <person name="Lee S.-S."/>
        </authorList>
    </citation>
    <scope>NUCLEOTIDE SEQUENCE [LARGE SCALE GENOMIC DNA]</scope>
    <source>
        <strain evidence="2 3">MJ-SS3</strain>
    </source>
</reference>
<comment type="caution">
    <text evidence="2">The sequence shown here is derived from an EMBL/GenBank/DDBJ whole genome shotgun (WGS) entry which is preliminary data.</text>
</comment>
<gene>
    <name evidence="2" type="ORF">RXV94_02525</name>
</gene>
<name>A0ABU3U3M5_9FLAO</name>
<sequence>MKTKTFFYSFCLAIIMFACANEGLESEDIILEQNKEELSKGIANAPSESGIYIIRSNFGTGYVVLDFKTGLSATLGLDIEAACNGNPDWYEIEPVQFINTPNGRTLLIQQGDVYCVVLDGLPDANYNGCDFFLNAPVLAHGNAQLIYHDNDAWIADSNNKNTWSVKVNGRIEGTDGRTKSLSAGFQFLWDKNFPNPELKNSWVRLH</sequence>
<evidence type="ECO:0000313" key="2">
    <source>
        <dbReference type="EMBL" id="MDU8885019.1"/>
    </source>
</evidence>
<dbReference type="PROSITE" id="PS51257">
    <property type="entry name" value="PROKAR_LIPOPROTEIN"/>
    <property type="match status" value="1"/>
</dbReference>
<feature type="chain" id="PRO_5045450821" description="Carbohydrate-binding domain-containing protein" evidence="1">
    <location>
        <begin position="21"/>
        <end position="206"/>
    </location>
</feature>